<organism evidence="2 3">
    <name type="scientific">Vitrella brassicaformis (strain CCMP3155)</name>
    <dbReference type="NCBI Taxonomy" id="1169540"/>
    <lineage>
        <taxon>Eukaryota</taxon>
        <taxon>Sar</taxon>
        <taxon>Alveolata</taxon>
        <taxon>Colpodellida</taxon>
        <taxon>Vitrellaceae</taxon>
        <taxon>Vitrella</taxon>
    </lineage>
</organism>
<dbReference type="VEuPathDB" id="CryptoDB:Vbra_1387"/>
<evidence type="ECO:0000256" key="1">
    <source>
        <dbReference type="SAM" id="MobiDB-lite"/>
    </source>
</evidence>
<feature type="region of interest" description="Disordered" evidence="1">
    <location>
        <begin position="56"/>
        <end position="107"/>
    </location>
</feature>
<dbReference type="EMBL" id="CDMY01000526">
    <property type="protein sequence ID" value="CEM20366.1"/>
    <property type="molecule type" value="Genomic_DNA"/>
</dbReference>
<evidence type="ECO:0000313" key="3">
    <source>
        <dbReference type="Proteomes" id="UP000041254"/>
    </source>
</evidence>
<gene>
    <name evidence="2" type="ORF">Vbra_1387</name>
</gene>
<dbReference type="InParanoid" id="A0A0G4FY58"/>
<keyword evidence="3" id="KW-1185">Reference proteome</keyword>
<sequence>MAKDAARSDVFRKLLKESRKQAIRETLFIAEGENDSAAVSYLKDALSKTETMFASSPLAQAQQHAPARPGVEQKCASYSDGAIGDEPQEGATHAEQPDDEGKTVESAVNVVGDARQADFESRVAVIRSRLNGVMSRLGKGKGSE</sequence>
<name>A0A0G4FY58_VITBC</name>
<proteinExistence type="predicted"/>
<dbReference type="Proteomes" id="UP000041254">
    <property type="component" value="Unassembled WGS sequence"/>
</dbReference>
<accession>A0A0G4FY58</accession>
<dbReference type="AlphaFoldDB" id="A0A0G4FY58"/>
<protein>
    <submittedName>
        <fullName evidence="2">Uncharacterized protein</fullName>
    </submittedName>
</protein>
<evidence type="ECO:0000313" key="2">
    <source>
        <dbReference type="EMBL" id="CEM20366.1"/>
    </source>
</evidence>
<reference evidence="2 3" key="1">
    <citation type="submission" date="2014-11" db="EMBL/GenBank/DDBJ databases">
        <authorList>
            <person name="Zhu J."/>
            <person name="Qi W."/>
            <person name="Song R."/>
        </authorList>
    </citation>
    <scope>NUCLEOTIDE SEQUENCE [LARGE SCALE GENOMIC DNA]</scope>
</reference>